<dbReference type="GeneID" id="20314080"/>
<name>W8PKJ7_ENCIT</name>
<feature type="signal peptide" evidence="2">
    <location>
        <begin position="1"/>
        <end position="23"/>
    </location>
</feature>
<organism evidence="3 4">
    <name type="scientific">Encephalitozoon intestinalis (strain ATCC 50506)</name>
    <name type="common">Microsporidian parasite</name>
    <name type="synonym">Septata intestinalis</name>
    <dbReference type="NCBI Taxonomy" id="876142"/>
    <lineage>
        <taxon>Eukaryota</taxon>
        <taxon>Fungi</taxon>
        <taxon>Fungi incertae sedis</taxon>
        <taxon>Microsporidia</taxon>
        <taxon>Unikaryonidae</taxon>
        <taxon>Encephalitozoon</taxon>
    </lineage>
</organism>
<dbReference type="Proteomes" id="UP000002313">
    <property type="component" value="Chromosome VIII"/>
</dbReference>
<evidence type="ECO:0000313" key="4">
    <source>
        <dbReference type="Proteomes" id="UP000002313"/>
    </source>
</evidence>
<dbReference type="RefSeq" id="XP_009161890.1">
    <property type="nucleotide sequence ID" value="XM_009163626.1"/>
</dbReference>
<dbReference type="AlphaFoldDB" id="W8PKJ7"/>
<feature type="chain" id="PRO_5004913781" evidence="2">
    <location>
        <begin position="24"/>
        <end position="74"/>
    </location>
</feature>
<feature type="region of interest" description="Disordered" evidence="1">
    <location>
        <begin position="53"/>
        <end position="74"/>
    </location>
</feature>
<protein>
    <submittedName>
        <fullName evidence="3">Uncharacterized protein</fullName>
    </submittedName>
</protein>
<evidence type="ECO:0000313" key="3">
    <source>
        <dbReference type="EMBL" id="AHL30145.1"/>
    </source>
</evidence>
<dbReference type="EMBL" id="CP001949">
    <property type="protein sequence ID" value="AHL30145.1"/>
    <property type="molecule type" value="Genomic_DNA"/>
</dbReference>
<reference evidence="3 4" key="2">
    <citation type="journal article" date="2012" name="Proc. Natl. Acad. Sci. U.S.A.">
        <title>Gain and loss of multiple functionally related, horizontally transferred genes in the reduced genomes of two microsporidian parasites.</title>
        <authorList>
            <person name="Pombert J.-F."/>
            <person name="Selman M."/>
            <person name="Burki F."/>
            <person name="Bardell F.T."/>
            <person name="Farinelli L."/>
            <person name="Solter L.F."/>
            <person name="Whitman D.W."/>
            <person name="Weiss L.M."/>
            <person name="Corradi N."/>
            <person name="Keeling P.J."/>
        </authorList>
    </citation>
    <scope>NUCLEOTIDE SEQUENCE [LARGE SCALE GENOMIC DNA]</scope>
    <source>
        <strain evidence="3 4">ATCC 50506</strain>
    </source>
</reference>
<sequence>MKLGKIGLSSFLVSIRMLGKISASGGGDPTRNLLRPLFNQAVSEKAEQVVQGANQLKDEMIKEGGGGSGEGNED</sequence>
<proteinExistence type="predicted"/>
<accession>W8PKJ7</accession>
<dbReference type="KEGG" id="ein:Eint_081845"/>
<evidence type="ECO:0000256" key="1">
    <source>
        <dbReference type="SAM" id="MobiDB-lite"/>
    </source>
</evidence>
<dbReference type="HOGENOM" id="CLU_2687825_0_0_1"/>
<reference evidence="3 4" key="1">
    <citation type="journal article" date="2010" name="Nat. Commun.">
        <title>The complete sequence of the smallest known nuclear genome from the microsporidian Encephalitozoon intestinalis.</title>
        <authorList>
            <person name="Corradi N."/>
            <person name="Pombert J.-F."/>
            <person name="Farinelli L."/>
            <person name="Didier E.S."/>
            <person name="Keeling P.J."/>
        </authorList>
    </citation>
    <scope>NUCLEOTIDE SEQUENCE [LARGE SCALE GENOMIC DNA]</scope>
    <source>
        <strain evidence="3 4">ATCC 50506</strain>
    </source>
</reference>
<feature type="compositionally biased region" description="Gly residues" evidence="1">
    <location>
        <begin position="63"/>
        <end position="74"/>
    </location>
</feature>
<gene>
    <name evidence="3" type="ORF">Eint_081845</name>
</gene>
<keyword evidence="2" id="KW-0732">Signal</keyword>
<dbReference type="VEuPathDB" id="MicrosporidiaDB:Eint_081845"/>
<evidence type="ECO:0000256" key="2">
    <source>
        <dbReference type="SAM" id="SignalP"/>
    </source>
</evidence>
<keyword evidence="4" id="KW-1185">Reference proteome</keyword>